<reference evidence="3" key="1">
    <citation type="submission" date="2016-10" db="EMBL/GenBank/DDBJ databases">
        <authorList>
            <person name="Varghese N."/>
            <person name="Submissions S."/>
        </authorList>
    </citation>
    <scope>NUCLEOTIDE SEQUENCE [LARGE SCALE GENOMIC DNA]</scope>
    <source>
        <strain evidence="3">DSM 44437</strain>
    </source>
</reference>
<organism evidence="2 3">
    <name type="scientific">Lentzea albida</name>
    <dbReference type="NCBI Taxonomy" id="65499"/>
    <lineage>
        <taxon>Bacteria</taxon>
        <taxon>Bacillati</taxon>
        <taxon>Actinomycetota</taxon>
        <taxon>Actinomycetes</taxon>
        <taxon>Pseudonocardiales</taxon>
        <taxon>Pseudonocardiaceae</taxon>
        <taxon>Lentzea</taxon>
    </lineage>
</organism>
<dbReference type="STRING" id="65499.SAMN04488000_10734"/>
<dbReference type="RefSeq" id="WP_143091621.1">
    <property type="nucleotide sequence ID" value="NZ_FOFV01000007.1"/>
</dbReference>
<dbReference type="AlphaFoldDB" id="A0A1H9MGZ9"/>
<dbReference type="SUPFAM" id="SSF160424">
    <property type="entry name" value="BH3703-like"/>
    <property type="match status" value="1"/>
</dbReference>
<dbReference type="Proteomes" id="UP000199503">
    <property type="component" value="Unassembled WGS sequence"/>
</dbReference>
<evidence type="ECO:0000313" key="3">
    <source>
        <dbReference type="Proteomes" id="UP000199503"/>
    </source>
</evidence>
<dbReference type="EMBL" id="FOFV01000007">
    <property type="protein sequence ID" value="SER22962.1"/>
    <property type="molecule type" value="Genomic_DNA"/>
</dbReference>
<name>A0A1H9MGZ9_9PSEU</name>
<gene>
    <name evidence="2" type="ORF">SAMN04488000_10734</name>
</gene>
<keyword evidence="3" id="KW-1185">Reference proteome</keyword>
<accession>A0A1H9MGZ9</accession>
<dbReference type="OrthoDB" id="6957847at2"/>
<evidence type="ECO:0000256" key="1">
    <source>
        <dbReference type="SAM" id="MobiDB-lite"/>
    </source>
</evidence>
<evidence type="ECO:0000313" key="2">
    <source>
        <dbReference type="EMBL" id="SER22962.1"/>
    </source>
</evidence>
<feature type="region of interest" description="Disordered" evidence="1">
    <location>
        <begin position="128"/>
        <end position="147"/>
    </location>
</feature>
<dbReference type="InterPro" id="IPR036170">
    <property type="entry name" value="YezG-like_sf"/>
</dbReference>
<protein>
    <submittedName>
        <fullName evidence="2">Uncharacterized protein</fullName>
    </submittedName>
</protein>
<proteinExistence type="predicted"/>
<sequence>MTTPTPMPPDEQHHLVGEATKTLLGQAPSGWERIIMDYMVVGRKVNVGAIARLQDGSTQRFPAPRELAPMLSALRQGMYTPDGGAWYSFRLIVQPPDRFTIQYNWNDQPPFPAPPAREQFALDQERFPRTPENMPEWFQRGLDGLDG</sequence>